<protein>
    <submittedName>
        <fullName evidence="2">Uncharacterized protein</fullName>
    </submittedName>
</protein>
<feature type="transmembrane region" description="Helical" evidence="1">
    <location>
        <begin position="20"/>
        <end position="46"/>
    </location>
</feature>
<evidence type="ECO:0000313" key="2">
    <source>
        <dbReference type="EMBL" id="AFP84771.1"/>
    </source>
</evidence>
<dbReference type="AlphaFoldDB" id="J3VS13"/>
<gene>
    <name evidence="2" type="ORF">A359_03770</name>
</gene>
<keyword evidence="1" id="KW-1133">Transmembrane helix</keyword>
<proteinExistence type="predicted"/>
<dbReference type="HOGENOM" id="CLU_2261867_0_0_6"/>
<reference evidence="2 3" key="1">
    <citation type="journal article" date="2012" name="Mol. Biol. Evol.">
        <title>Genome reduction and co-evolution between the primary and secondary bacterial symbionts of psyllids.</title>
        <authorList>
            <person name="Sloan D.B."/>
            <person name="Moran N.A."/>
        </authorList>
    </citation>
    <scope>NUCLEOTIDE SEQUENCE [LARGE SCALE GENOMIC DNA]</scope>
    <source>
        <strain evidence="2">Ceuc_S</strain>
    </source>
</reference>
<sequence>MGPVSSTRSLKMLGHYARLVQVPVLIFNLVVSHIIMGPANIFLLVISAKRLSIPSIGLCSTKRFLATLPSSECHLQCKIIKQNFMRTERSEITRIVYYTFMVK</sequence>
<keyword evidence="1" id="KW-0812">Transmembrane</keyword>
<dbReference type="KEGG" id="sect:A359_03770"/>
<accession>J3VS13</accession>
<evidence type="ECO:0000313" key="3">
    <source>
        <dbReference type="Proteomes" id="UP000003936"/>
    </source>
</evidence>
<keyword evidence="3" id="KW-1185">Reference proteome</keyword>
<keyword evidence="1" id="KW-0472">Membrane</keyword>
<dbReference type="EMBL" id="CP003546">
    <property type="protein sequence ID" value="AFP84771.1"/>
    <property type="molecule type" value="Genomic_DNA"/>
</dbReference>
<name>J3VS13_9ENTR</name>
<evidence type="ECO:0000256" key="1">
    <source>
        <dbReference type="SAM" id="Phobius"/>
    </source>
</evidence>
<dbReference type="Proteomes" id="UP000003936">
    <property type="component" value="Chromosome"/>
</dbReference>
<organism evidence="2 3">
    <name type="scientific">secondary endosymbiont of Ctenarytaina eucalypti</name>
    <dbReference type="NCBI Taxonomy" id="1199245"/>
    <lineage>
        <taxon>Bacteria</taxon>
        <taxon>Pseudomonadati</taxon>
        <taxon>Pseudomonadota</taxon>
        <taxon>Gammaproteobacteria</taxon>
        <taxon>Enterobacterales</taxon>
        <taxon>Enterobacteriaceae</taxon>
        <taxon>aphid secondary symbionts</taxon>
    </lineage>
</organism>